<evidence type="ECO:0000256" key="2">
    <source>
        <dbReference type="SAM" id="Phobius"/>
    </source>
</evidence>
<feature type="transmembrane region" description="Helical" evidence="2">
    <location>
        <begin position="14"/>
        <end position="29"/>
    </location>
</feature>
<keyword evidence="4" id="KW-1185">Reference proteome</keyword>
<keyword evidence="2" id="KW-1133">Transmembrane helix</keyword>
<sequence>MSGMEELFSWIRNITYYLIFITVVGNLLPNKKYEKYIKLFAGMVLILLVLKPITGGLRLDDTLAYYFESISLKKEAGELTGKLSEMEGKRLESMIARYEEAVGTDLKSMAETEGFTCRESRAEINQDQASGTFGHVVRVSLLLSPGKTGDEGTDIAVSGNGNLPVKKVQEVEEVKIAGSEPEKTDDKGLEDVRKQKQEENSRLSGLRRRIAEYYDLEEQDIEIQMEDGKG</sequence>
<evidence type="ECO:0000313" key="4">
    <source>
        <dbReference type="Proteomes" id="UP000198970"/>
    </source>
</evidence>
<organism evidence="3 4">
    <name type="scientific">Lacrimispora sphenoides JCM 1415</name>
    <dbReference type="NCBI Taxonomy" id="1297793"/>
    <lineage>
        <taxon>Bacteria</taxon>
        <taxon>Bacillati</taxon>
        <taxon>Bacillota</taxon>
        <taxon>Clostridia</taxon>
        <taxon>Lachnospirales</taxon>
        <taxon>Lachnospiraceae</taxon>
        <taxon>Lacrimispora</taxon>
    </lineage>
</organism>
<feature type="transmembrane region" description="Helical" evidence="2">
    <location>
        <begin position="36"/>
        <end position="53"/>
    </location>
</feature>
<name>A0ABY1CCG0_9FIRM</name>
<feature type="compositionally biased region" description="Basic and acidic residues" evidence="1">
    <location>
        <begin position="177"/>
        <end position="201"/>
    </location>
</feature>
<proteinExistence type="predicted"/>
<evidence type="ECO:0000313" key="3">
    <source>
        <dbReference type="EMBL" id="SET90695.1"/>
    </source>
</evidence>
<dbReference type="Pfam" id="PF09581">
    <property type="entry name" value="Spore_III_AF"/>
    <property type="match status" value="1"/>
</dbReference>
<feature type="region of interest" description="Disordered" evidence="1">
    <location>
        <begin position="177"/>
        <end position="204"/>
    </location>
</feature>
<accession>A0ABY1CCG0</accession>
<dbReference type="EMBL" id="LT630003">
    <property type="protein sequence ID" value="SET90695.1"/>
    <property type="molecule type" value="Genomic_DNA"/>
</dbReference>
<protein>
    <submittedName>
        <fullName evidence="3">Stage III sporulation protein AF</fullName>
    </submittedName>
</protein>
<reference evidence="3 4" key="1">
    <citation type="submission" date="2016-10" db="EMBL/GenBank/DDBJ databases">
        <authorList>
            <person name="Varghese N."/>
            <person name="Submissions S."/>
        </authorList>
    </citation>
    <scope>NUCLEOTIDE SEQUENCE [LARGE SCALE GENOMIC DNA]</scope>
    <source>
        <strain evidence="3 4">ATCC 19403</strain>
    </source>
</reference>
<evidence type="ECO:0000256" key="1">
    <source>
        <dbReference type="SAM" id="MobiDB-lite"/>
    </source>
</evidence>
<gene>
    <name evidence="3" type="ORF">SAMN02745906_2897</name>
</gene>
<dbReference type="InterPro" id="IPR014245">
    <property type="entry name" value="Spore_III_AF"/>
</dbReference>
<dbReference type="Proteomes" id="UP000198970">
    <property type="component" value="Chromosome I"/>
</dbReference>
<keyword evidence="2" id="KW-0472">Membrane</keyword>
<keyword evidence="2" id="KW-0812">Transmembrane</keyword>